<comment type="caution">
    <text evidence="2">The sequence shown here is derived from an EMBL/GenBank/DDBJ whole genome shotgun (WGS) entry which is preliminary data.</text>
</comment>
<dbReference type="AlphaFoldDB" id="A0A6A1RTY1"/>
<reference evidence="2" key="1">
    <citation type="submission" date="2021-07" db="EMBL/GenBank/DDBJ databases">
        <authorList>
            <person name="Fernandez M."/>
            <person name="Pereira P."/>
            <person name="Torres Tejerizo G.A."/>
            <person name="Gonzalez P."/>
            <person name="Agostini E."/>
        </authorList>
    </citation>
    <scope>NUCLEOTIDE SEQUENCE</scope>
    <source>
        <strain evidence="2">SFC 500-1A</strain>
    </source>
</reference>
<dbReference type="RefSeq" id="WP_004720129.1">
    <property type="nucleotide sequence ID" value="NZ_BBRY01000019.1"/>
</dbReference>
<dbReference type="Proteomes" id="UP000887320">
    <property type="component" value="Unassembled WGS sequence"/>
</dbReference>
<feature type="region of interest" description="Disordered" evidence="1">
    <location>
        <begin position="1"/>
        <end position="39"/>
    </location>
</feature>
<accession>A0A6A1RTY1</accession>
<evidence type="ECO:0000313" key="2">
    <source>
        <dbReference type="EMBL" id="MCF0265185.1"/>
    </source>
</evidence>
<evidence type="ECO:0008006" key="4">
    <source>
        <dbReference type="Google" id="ProtNLM"/>
    </source>
</evidence>
<evidence type="ECO:0000313" key="3">
    <source>
        <dbReference type="Proteomes" id="UP000887320"/>
    </source>
</evidence>
<organism evidence="2 3">
    <name type="scientific">Acinetobacter guillouiae</name>
    <name type="common">Acinetobacter genomosp. 11</name>
    <dbReference type="NCBI Taxonomy" id="106649"/>
    <lineage>
        <taxon>Bacteria</taxon>
        <taxon>Pseudomonadati</taxon>
        <taxon>Pseudomonadota</taxon>
        <taxon>Gammaproteobacteria</taxon>
        <taxon>Moraxellales</taxon>
        <taxon>Moraxellaceae</taxon>
        <taxon>Acinetobacter</taxon>
    </lineage>
</organism>
<protein>
    <recommendedName>
        <fullName evidence="4">Glycine zipper domain-containing protein</fullName>
    </recommendedName>
</protein>
<sequence length="176" mass="19248">MSNSNIDNEVVKNLSKEQRDQLNADPISGEPGAHPIGTGVGAAGGAVSGAAIGAVGGPVGAAVGGVVGAVVGGLAGKSISEAVNPTDEDVYWRETYNTRPYYKDTINLYDNVDYDRDYRDAYQLGYTSRSNYPYETKFEEVEADLKLQWEKTKRESRLKWEEAKHAVKDAWDRVTR</sequence>
<evidence type="ECO:0000256" key="1">
    <source>
        <dbReference type="SAM" id="MobiDB-lite"/>
    </source>
</evidence>
<dbReference type="EMBL" id="JAHWXT010000004">
    <property type="protein sequence ID" value="MCF0265185.1"/>
    <property type="molecule type" value="Genomic_DNA"/>
</dbReference>
<name>A0A6A1RTY1_ACIGI</name>
<proteinExistence type="predicted"/>
<gene>
    <name evidence="2" type="ORF">KW868_12050</name>
</gene>